<dbReference type="GO" id="GO:0016740">
    <property type="term" value="F:transferase activity"/>
    <property type="evidence" value="ECO:0007669"/>
    <property type="project" value="UniProtKB-KW"/>
</dbReference>
<dbReference type="InterPro" id="IPR011009">
    <property type="entry name" value="Kinase-like_dom_sf"/>
</dbReference>
<dbReference type="OrthoDB" id="9809275at2"/>
<dbReference type="Proteomes" id="UP000005744">
    <property type="component" value="Unassembled WGS sequence"/>
</dbReference>
<organism evidence="2 3">
    <name type="scientific">Beggiatoa alba B18LD</name>
    <dbReference type="NCBI Taxonomy" id="395493"/>
    <lineage>
        <taxon>Bacteria</taxon>
        <taxon>Pseudomonadati</taxon>
        <taxon>Pseudomonadota</taxon>
        <taxon>Gammaproteobacteria</taxon>
        <taxon>Thiotrichales</taxon>
        <taxon>Thiotrichaceae</taxon>
        <taxon>Beggiatoa</taxon>
    </lineage>
</organism>
<dbReference type="RefSeq" id="WP_002682589.1">
    <property type="nucleotide sequence ID" value="NZ_JH600070.1"/>
</dbReference>
<dbReference type="EMBL" id="JH600070">
    <property type="protein sequence ID" value="EIJ41028.1"/>
    <property type="molecule type" value="Genomic_DNA"/>
</dbReference>
<dbReference type="SUPFAM" id="SSF56112">
    <property type="entry name" value="Protein kinase-like (PK-like)"/>
    <property type="match status" value="1"/>
</dbReference>
<evidence type="ECO:0000259" key="1">
    <source>
        <dbReference type="Pfam" id="PF01636"/>
    </source>
</evidence>
<keyword evidence="3" id="KW-1185">Reference proteome</keyword>
<feature type="domain" description="Aminoglycoside phosphotransferase" evidence="1">
    <location>
        <begin position="22"/>
        <end position="253"/>
    </location>
</feature>
<dbReference type="Gene3D" id="3.90.1200.10">
    <property type="match status" value="1"/>
</dbReference>
<gene>
    <name evidence="2" type="ORF">BegalDRAFT_0104</name>
</gene>
<keyword evidence="2" id="KW-0808">Transferase</keyword>
<sequence length="347" mass="39898">MDIRTQQRLDFLTQHNWQSAQITALPFDASFRRYFRLQRADDESILLMDAPPERENVRPFIQIAQHLQHLQLSAPRIFATDINTGFVLLEDFGDATFTRLLNQRADPLPLYLSAVDALIALHQHPQATAIDLPPYDIERLLTEAVLLVDWLLPVITGVETPKIARDSYLHCWQDILTQLPAIPTTLVLRDYHVDNLMQLTGRDGAKACGLLDFQDGLLGASPYDLVSLLEDARRDVPDTLSETLRNHYYQAFPQLDRDAFDTWYTVLGVQRHCKVLGIFVRLFKRDGKAQYLQHLPRLLRLLTRGLSHPVLAPLKQWLIQHKIEENLLTNPNFLALLQQGKQTYTLN</sequence>
<dbReference type="AlphaFoldDB" id="I3CBN5"/>
<protein>
    <submittedName>
        <fullName evidence="2">Aminoglycoside phosphotransferase</fullName>
    </submittedName>
</protein>
<dbReference type="HOGENOM" id="CLU_021467_2_0_6"/>
<name>I3CBN5_9GAMM</name>
<dbReference type="Gene3D" id="3.30.200.20">
    <property type="entry name" value="Phosphorylase Kinase, domain 1"/>
    <property type="match status" value="1"/>
</dbReference>
<reference evidence="2 3" key="1">
    <citation type="submission" date="2011-11" db="EMBL/GenBank/DDBJ databases">
        <title>Improved High-Quality Draft sequence of Beggiatoa alba B18lD.</title>
        <authorList>
            <consortium name="US DOE Joint Genome Institute"/>
            <person name="Lucas S."/>
            <person name="Han J."/>
            <person name="Lapidus A."/>
            <person name="Cheng J.-F."/>
            <person name="Goodwin L."/>
            <person name="Pitluck S."/>
            <person name="Peters L."/>
            <person name="Mikhailova N."/>
            <person name="Held B."/>
            <person name="Detter J.C."/>
            <person name="Han C."/>
            <person name="Tapia R."/>
            <person name="Land M."/>
            <person name="Hauser L."/>
            <person name="Kyrpides N."/>
            <person name="Ivanova N."/>
            <person name="Pagani I."/>
            <person name="Samuel K."/>
            <person name="Teske A."/>
            <person name="Mueller J."/>
            <person name="Woyke T."/>
        </authorList>
    </citation>
    <scope>NUCLEOTIDE SEQUENCE [LARGE SCALE GENOMIC DNA]</scope>
    <source>
        <strain evidence="2 3">B18LD</strain>
    </source>
</reference>
<dbReference type="Pfam" id="PF01636">
    <property type="entry name" value="APH"/>
    <property type="match status" value="1"/>
</dbReference>
<evidence type="ECO:0000313" key="2">
    <source>
        <dbReference type="EMBL" id="EIJ41028.1"/>
    </source>
</evidence>
<dbReference type="eggNOG" id="COG3178">
    <property type="taxonomic scope" value="Bacteria"/>
</dbReference>
<evidence type="ECO:0000313" key="3">
    <source>
        <dbReference type="Proteomes" id="UP000005744"/>
    </source>
</evidence>
<dbReference type="InterPro" id="IPR002575">
    <property type="entry name" value="Aminoglycoside_PTrfase"/>
</dbReference>
<proteinExistence type="predicted"/>
<dbReference type="STRING" id="395493.BegalDRAFT_0104"/>
<accession>I3CBN5</accession>